<feature type="compositionally biased region" description="Low complexity" evidence="6">
    <location>
        <begin position="955"/>
        <end position="993"/>
    </location>
</feature>
<keyword evidence="8" id="KW-1185">Reference proteome</keyword>
<dbReference type="InterPro" id="IPR047106">
    <property type="entry name" value="NFIL3-like_bZIP"/>
</dbReference>
<dbReference type="PROSITE" id="PS00036">
    <property type="entry name" value="BZIP_BASIC"/>
    <property type="match status" value="1"/>
</dbReference>
<dbReference type="GO" id="GO:0003700">
    <property type="term" value="F:DNA-binding transcription factor activity"/>
    <property type="evidence" value="ECO:0007669"/>
    <property type="project" value="InterPro"/>
</dbReference>
<feature type="compositionally biased region" description="Basic and acidic residues" evidence="6">
    <location>
        <begin position="1186"/>
        <end position="1201"/>
    </location>
</feature>
<dbReference type="PROSITE" id="PS50217">
    <property type="entry name" value="BZIP"/>
    <property type="match status" value="1"/>
</dbReference>
<feature type="region of interest" description="Disordered" evidence="6">
    <location>
        <begin position="932"/>
        <end position="998"/>
    </location>
</feature>
<feature type="domain" description="BZIP" evidence="7">
    <location>
        <begin position="320"/>
        <end position="370"/>
    </location>
</feature>
<feature type="compositionally biased region" description="Low complexity" evidence="6">
    <location>
        <begin position="481"/>
        <end position="493"/>
    </location>
</feature>
<keyword evidence="4" id="KW-0804">Transcription</keyword>
<evidence type="ECO:0000256" key="1">
    <source>
        <dbReference type="ARBA" id="ARBA00006079"/>
    </source>
</evidence>
<sequence>MTTALHIGKQVVNTSLTSTTPTSSSITAGPATTTTTTAPSSFIIKEHTSKLSPYSSTFPSNLNQSTDLMSSQNGGLALASALAGILGLPPFLSSILPTSTATPTTEMSNSSLDLTNFLQHSQQSHHQNPHHQPEHPSESSLPLWLSSNHENNFNGISYCKSHMETLNSVITSIANASNNNISNIEHLNSDHSMNNSAYDTFNHNNNNNNDNINNNNLINNFPFILPSQQTCSDVSSDTGSVQSPFTPVQSSTSQLINSNTTFDNNNNNKKSIISTMTTISTTPSLNLDSSNHNNNNNNSLLSSAERDRKQREFIPDSKKDDKYWERRRKNNEAAKRSREKRRQNDILMECRINQLNVQNHKLRQDLLELKLRFGVPLDDEDRKFMDNLSSSSPNGGYNDQHNNNNNNTNNTDNTDNDNNSDGEMTKLSEIDCCMLSTTKSRNNSLSMDDSQNEVIVKRDRLTPLSSAIPTVTPTPTPTPTPLSLSSSAPSSTSMMTTLTPITTTTTTNLFIQPSTLPNILPSVIIPTPLSSSSLLPSVVQGNLNGNQLMGGAGGVGGINLTTTESTVASNIPSVHTIPNNFLFSQLNSLDSTDLLTLKRIFTSLGVGCLPSTTTSSPSSSSSPSVIVNQHSSSTPLIAAAAAAAAAVAAVASNGGVTLSPLSPGNSLSNSVMNTTPTVASFNSLTSLNTTAALLLRQAALIPPCTNPSSSLPSSHISTPLQQHHQTTMTTATTTINNNNNINNSITSSGSNSINSDGQYENNSNLINKLSISSPSPCCILPLDSRCPSVHSVKSDPSNNSNDYLESPLDLSLCYSMKTENNNSDLVLSDSTITSDPMIVDKRYQDRRRRNNEAVRRCRENKRARMSGSFSGSNNSGSGIVVGSRGFSGSSVSNSRTEVVAEKLQSENRCLRSELTGLSMEVKALRRLLSVDEELSQHQQQEQEEQGNTPEASNVNNNININDSSNNNNNNNIDTSTNHRNSSSSTTVVSNGVTPDFYSDTDDIQVTMMIPKKMRVKAIPHKLHQRFSLPSSPTPISTTNSIHHHQYQSYHHSNSNNMNDEDIDNYKIRVDESILNTEKNSNNTNHNNDNTHDGIHDKMVDEMTTPYTSYVDNINSINSNNDNDQLHCKIGKKEESIDYFKHVSSSSSSSSIASAASSSSSNSSDEQTNRIQQLSSSPSPLSMSDEYANKNNEDNSTEEKIHFSTSSTIAIDDNKEDTCTPTSDDYDNQSELTIDTTTTTVTNVDGIQSISMPSNEIHLSNNNNNMKEENEKLVVIHPRGGGGGRKRTLKSSIHTAKISRSDPTSTITTTIPSTDITTNSGNSNTIEEVDTSHPVPVHNIHPVSTSPLSSSPSGNTDDASYFIPSEKSVHFTVDSNSSNPCATAKPSTTATAVMTPMPTTRNSGKGDSILT</sequence>
<feature type="compositionally biased region" description="Polar residues" evidence="6">
    <location>
        <begin position="387"/>
        <end position="401"/>
    </location>
</feature>
<reference evidence="9" key="2">
    <citation type="submission" date="2023-11" db="UniProtKB">
        <authorList>
            <consortium name="WormBaseParasite"/>
        </authorList>
    </citation>
    <scope>IDENTIFICATION</scope>
</reference>
<evidence type="ECO:0000256" key="6">
    <source>
        <dbReference type="SAM" id="MobiDB-lite"/>
    </source>
</evidence>
<dbReference type="FunFam" id="1.20.5.170:FF:000025">
    <property type="entry name" value="nuclear factor interleukin-3-regulated protein-like"/>
    <property type="match status" value="1"/>
</dbReference>
<evidence type="ECO:0000313" key="9">
    <source>
        <dbReference type="WBParaSite" id="TREG1_122750.1"/>
    </source>
</evidence>
<dbReference type="Proteomes" id="UP000050795">
    <property type="component" value="Unassembled WGS sequence"/>
</dbReference>
<organism evidence="8 9">
    <name type="scientific">Trichobilharzia regenti</name>
    <name type="common">Nasal bird schistosome</name>
    <dbReference type="NCBI Taxonomy" id="157069"/>
    <lineage>
        <taxon>Eukaryota</taxon>
        <taxon>Metazoa</taxon>
        <taxon>Spiralia</taxon>
        <taxon>Lophotrochozoa</taxon>
        <taxon>Platyhelminthes</taxon>
        <taxon>Trematoda</taxon>
        <taxon>Digenea</taxon>
        <taxon>Strigeidida</taxon>
        <taxon>Schistosomatoidea</taxon>
        <taxon>Schistosomatidae</taxon>
        <taxon>Trichobilharzia</taxon>
    </lineage>
</organism>
<dbReference type="WBParaSite" id="TREG1_122750.1">
    <property type="protein sequence ID" value="TREG1_122750.1"/>
    <property type="gene ID" value="TREG1_122750"/>
</dbReference>
<feature type="region of interest" description="Disordered" evidence="6">
    <location>
        <begin position="16"/>
        <end position="36"/>
    </location>
</feature>
<feature type="compositionally biased region" description="Polar residues" evidence="6">
    <location>
        <begin position="1400"/>
        <end position="1410"/>
    </location>
</feature>
<feature type="compositionally biased region" description="Low complexity" evidence="6">
    <location>
        <begin position="256"/>
        <end position="269"/>
    </location>
</feature>
<dbReference type="CDD" id="cd14694">
    <property type="entry name" value="bZIP_NFIL3"/>
    <property type="match status" value="1"/>
</dbReference>
<feature type="region of interest" description="Disordered" evidence="6">
    <location>
        <begin position="734"/>
        <end position="756"/>
    </location>
</feature>
<feature type="compositionally biased region" description="Polar residues" evidence="6">
    <location>
        <begin position="1372"/>
        <end position="1386"/>
    </location>
</feature>
<feature type="compositionally biased region" description="Low complexity" evidence="6">
    <location>
        <begin position="284"/>
        <end position="303"/>
    </location>
</feature>
<comment type="similarity">
    <text evidence="1">Belongs to the bZIP family. NFIL3 subfamily.</text>
</comment>
<name>A0AA85J173_TRIRE</name>
<keyword evidence="3" id="KW-0238">DNA-binding</keyword>
<feature type="compositionally biased region" description="Low complexity" evidence="6">
    <location>
        <begin position="1387"/>
        <end position="1399"/>
    </location>
</feature>
<feature type="region of interest" description="Disordered" evidence="6">
    <location>
        <begin position="1143"/>
        <end position="1228"/>
    </location>
</feature>
<reference evidence="8" key="1">
    <citation type="submission" date="2022-06" db="EMBL/GenBank/DDBJ databases">
        <authorList>
            <person name="Berger JAMES D."/>
            <person name="Berger JAMES D."/>
        </authorList>
    </citation>
    <scope>NUCLEOTIDE SEQUENCE [LARGE SCALE GENOMIC DNA]</scope>
</reference>
<feature type="compositionally biased region" description="Basic and acidic residues" evidence="6">
    <location>
        <begin position="304"/>
        <end position="318"/>
    </location>
</feature>
<feature type="compositionally biased region" description="Low complexity" evidence="6">
    <location>
        <begin position="866"/>
        <end position="879"/>
    </location>
</feature>
<evidence type="ECO:0000256" key="2">
    <source>
        <dbReference type="ARBA" id="ARBA00023015"/>
    </source>
</evidence>
<feature type="region of interest" description="Disordered" evidence="6">
    <location>
        <begin position="284"/>
        <end position="318"/>
    </location>
</feature>
<feature type="compositionally biased region" description="Basic and acidic residues" evidence="6">
    <location>
        <begin position="850"/>
        <end position="862"/>
    </location>
</feature>
<protein>
    <recommendedName>
        <fullName evidence="7">BZIP domain-containing protein</fullName>
    </recommendedName>
</protein>
<evidence type="ECO:0000256" key="3">
    <source>
        <dbReference type="ARBA" id="ARBA00023125"/>
    </source>
</evidence>
<feature type="compositionally biased region" description="Low complexity" evidence="6">
    <location>
        <begin position="1143"/>
        <end position="1163"/>
    </location>
</feature>
<evidence type="ECO:0000313" key="8">
    <source>
        <dbReference type="Proteomes" id="UP000050795"/>
    </source>
</evidence>
<dbReference type="InterPro" id="IPR004827">
    <property type="entry name" value="bZIP"/>
</dbReference>
<dbReference type="SUPFAM" id="SSF57959">
    <property type="entry name" value="Leucine zipper domain"/>
    <property type="match status" value="1"/>
</dbReference>
<feature type="compositionally biased region" description="Low complexity" evidence="6">
    <location>
        <begin position="1300"/>
        <end position="1317"/>
    </location>
</feature>
<dbReference type="PANTHER" id="PTHR20916">
    <property type="entry name" value="CYSTEINE AND GLYCINE-RICH PROTEIN 2 BINDING PROTEIN"/>
    <property type="match status" value="1"/>
</dbReference>
<dbReference type="SMART" id="SM00338">
    <property type="entry name" value="BRLZ"/>
    <property type="match status" value="2"/>
</dbReference>
<feature type="compositionally biased region" description="Low complexity" evidence="6">
    <location>
        <begin position="1341"/>
        <end position="1352"/>
    </location>
</feature>
<evidence type="ECO:0000256" key="5">
    <source>
        <dbReference type="ARBA" id="ARBA00023242"/>
    </source>
</evidence>
<evidence type="ECO:0000256" key="4">
    <source>
        <dbReference type="ARBA" id="ARBA00023163"/>
    </source>
</evidence>
<accession>A0AA85J173</accession>
<feature type="region of interest" description="Disordered" evidence="6">
    <location>
        <begin position="465"/>
        <end position="493"/>
    </location>
</feature>
<feature type="compositionally biased region" description="Polar residues" evidence="6">
    <location>
        <begin position="234"/>
        <end position="255"/>
    </location>
</feature>
<dbReference type="GO" id="GO:0003677">
    <property type="term" value="F:DNA binding"/>
    <property type="evidence" value="ECO:0007669"/>
    <property type="project" value="UniProtKB-KW"/>
</dbReference>
<dbReference type="PANTHER" id="PTHR20916:SF18">
    <property type="entry name" value="IPT_TIG DOMAIN-CONTAINING PROTEIN"/>
    <property type="match status" value="1"/>
</dbReference>
<dbReference type="Pfam" id="PF07716">
    <property type="entry name" value="bZIP_2"/>
    <property type="match status" value="1"/>
</dbReference>
<feature type="region of interest" description="Disordered" evidence="6">
    <location>
        <begin position="384"/>
        <end position="424"/>
    </location>
</feature>
<feature type="compositionally biased region" description="Low complexity" evidence="6">
    <location>
        <begin position="1173"/>
        <end position="1183"/>
    </location>
</feature>
<dbReference type="Gene3D" id="1.20.5.170">
    <property type="match status" value="2"/>
</dbReference>
<feature type="region of interest" description="Disordered" evidence="6">
    <location>
        <begin position="1372"/>
        <end position="1410"/>
    </location>
</feature>
<feature type="region of interest" description="Disordered" evidence="6">
    <location>
        <begin position="234"/>
        <end position="269"/>
    </location>
</feature>
<feature type="region of interest" description="Disordered" evidence="6">
    <location>
        <begin position="120"/>
        <end position="143"/>
    </location>
</feature>
<evidence type="ECO:0000259" key="7">
    <source>
        <dbReference type="PROSITE" id="PS50217"/>
    </source>
</evidence>
<feature type="region of interest" description="Disordered" evidence="6">
    <location>
        <begin position="847"/>
        <end position="879"/>
    </location>
</feature>
<keyword evidence="5" id="KW-0539">Nucleus</keyword>
<dbReference type="InterPro" id="IPR046347">
    <property type="entry name" value="bZIP_sf"/>
</dbReference>
<proteinExistence type="inferred from homology"/>
<feature type="compositionally biased region" description="Low complexity" evidence="6">
    <location>
        <begin position="402"/>
        <end position="413"/>
    </location>
</feature>
<feature type="region of interest" description="Disordered" evidence="6">
    <location>
        <begin position="1298"/>
        <end position="1358"/>
    </location>
</feature>
<keyword evidence="2" id="KW-0805">Transcription regulation</keyword>